<comment type="similarity">
    <text evidence="1">Belongs to the FlgD family.</text>
</comment>
<keyword evidence="5" id="KW-0966">Cell projection</keyword>
<gene>
    <name evidence="5" type="ORF">K6Y31_20320</name>
</gene>
<evidence type="ECO:0000256" key="2">
    <source>
        <dbReference type="ARBA" id="ARBA00016013"/>
    </source>
</evidence>
<dbReference type="EMBL" id="JAIMJA010000033">
    <property type="protein sequence ID" value="MCE2597123.1"/>
    <property type="molecule type" value="Genomic_DNA"/>
</dbReference>
<keyword evidence="5" id="KW-0969">Cilium</keyword>
<organism evidence="5 6">
    <name type="scientific">Motilimonas cestriensis</name>
    <dbReference type="NCBI Taxonomy" id="2742685"/>
    <lineage>
        <taxon>Bacteria</taxon>
        <taxon>Pseudomonadati</taxon>
        <taxon>Pseudomonadota</taxon>
        <taxon>Gammaproteobacteria</taxon>
        <taxon>Alteromonadales</taxon>
        <taxon>Alteromonadales genera incertae sedis</taxon>
        <taxon>Motilimonas</taxon>
    </lineage>
</organism>
<keyword evidence="6" id="KW-1185">Reference proteome</keyword>
<keyword evidence="5" id="KW-0282">Flagellum</keyword>
<evidence type="ECO:0000256" key="1">
    <source>
        <dbReference type="ARBA" id="ARBA00010577"/>
    </source>
</evidence>
<evidence type="ECO:0000313" key="6">
    <source>
        <dbReference type="Proteomes" id="UP001201273"/>
    </source>
</evidence>
<protein>
    <recommendedName>
        <fullName evidence="2">Basal-body rod modification protein FlgD</fullName>
    </recommendedName>
</protein>
<dbReference type="Proteomes" id="UP001201273">
    <property type="component" value="Unassembled WGS sequence"/>
</dbReference>
<comment type="function">
    <text evidence="4">Required for flagellar hook formation. May act as a scaffolding protein.</text>
</comment>
<dbReference type="InterPro" id="IPR005648">
    <property type="entry name" value="FlgD"/>
</dbReference>
<sequence>MAVSPISSSELLASQNNVSTNIRQEDFIKLFMSQLKAQDPLEPVNNQDFLVQMAQFSLLESNRQTNQSLEDIRQLVISSQTVGMIGKYAEVYNNQEPSARGALGTIIAVNFEPSGASVTIKTKDINGEWSYLNNVPLGQIKSIYDSESDIK</sequence>
<accession>A0ABS8WHB4</accession>
<keyword evidence="3" id="KW-1005">Bacterial flagellum biogenesis</keyword>
<evidence type="ECO:0000256" key="4">
    <source>
        <dbReference type="ARBA" id="ARBA00024746"/>
    </source>
</evidence>
<dbReference type="RefSeq" id="WP_233054865.1">
    <property type="nucleotide sequence ID" value="NZ_JAIMJA010000033.1"/>
</dbReference>
<dbReference type="Pfam" id="PF03963">
    <property type="entry name" value="FlgD"/>
    <property type="match status" value="1"/>
</dbReference>
<proteinExistence type="inferred from homology"/>
<reference evidence="5 6" key="1">
    <citation type="journal article" date="2022" name="Environ. Microbiol. Rep.">
        <title>Eco-phylogenetic analyses reveal divergent evolution of vitamin B12 metabolism in the marine bacterial family 'Psychromonadaceae'.</title>
        <authorList>
            <person name="Jin X."/>
            <person name="Yang Y."/>
            <person name="Cao H."/>
            <person name="Gao B."/>
            <person name="Zhao Z."/>
        </authorList>
    </citation>
    <scope>NUCLEOTIDE SEQUENCE [LARGE SCALE GENOMIC DNA]</scope>
    <source>
        <strain evidence="5 6">MKS20</strain>
    </source>
</reference>
<comment type="caution">
    <text evidence="5">The sequence shown here is derived from an EMBL/GenBank/DDBJ whole genome shotgun (WGS) entry which is preliminary data.</text>
</comment>
<name>A0ABS8WHB4_9GAMM</name>
<evidence type="ECO:0000256" key="3">
    <source>
        <dbReference type="ARBA" id="ARBA00022795"/>
    </source>
</evidence>
<evidence type="ECO:0000313" key="5">
    <source>
        <dbReference type="EMBL" id="MCE2597123.1"/>
    </source>
</evidence>